<dbReference type="InParanoid" id="G4YTB8"/>
<accession>G4YTB8</accession>
<dbReference type="EMBL" id="JH159152">
    <property type="protein sequence ID" value="EGZ23040.1"/>
    <property type="molecule type" value="Genomic_DNA"/>
</dbReference>
<evidence type="ECO:0000313" key="3">
    <source>
        <dbReference type="EMBL" id="EGZ23040.1"/>
    </source>
</evidence>
<feature type="region of interest" description="Disordered" evidence="1">
    <location>
        <begin position="12"/>
        <end position="67"/>
    </location>
</feature>
<dbReference type="AlphaFoldDB" id="G4YTB8"/>
<sequence length="753" mass="82547">MNLSMVRGMLDQVGRRRPSYPWSSSSAHRSDGSESAESSSTFSTGAQPSEASDVNDRGRSYSKPLPDTEMLRRAREAHNHVDFKALAAGPNAGGPWKRVEAANRFVVFRHQDAQVGIFVKSRIETAPQVFCAGRLDACIEEVLRILCPRTEAEHSAVMTALYAKRFLCGSVERVVDVSTEDDGEQLVVKTSSFANSSLFGPNEQWCYTDFFQRKRERDGFTISQNSLGRNEPTPGRMTGTHTRVDQLHDLTAVFLVDLDPRGKGLRVVYNAKFLAESHDRDRSTSNQSTNPTESLSSPTADKSAEIKAQARRLEALARGVTKLSELVRHRRFGFQIPADLDAIEVANPRCPCCTRSLSPVKLSLSVAASAISKRSLSALKTDTRRCYLCGYLVCIDCWSPERMESLSGRVAAIIVCRRCQACVDACDYSDISTDRNHGPARVVEDSPESSTTSLLVDFLSESLNQARPGSAERSNVFAIVRTLLDQDQNSDEEDSGEGDDDMAYLENKCNADAVAKVGEFLRDKSKFPLLKACTLGNAERRSYVLDLPDDPEKTVPRGPIPSNEGRRLSAAKASGLLKLADQLAPAQPRDSPLEPQIDVRDLELICQLAAKTLGCSNAMISVMGASHEHVLASTNVNFKGAAVPRDYTMCQHQLMSQDPLVLIHPEADVRLQAIETIKLMSLRSYVGFPVTAPLVESSNEQVAVGTLCCIDDKPHAELTRSQYSTLQNLARTASSLVQMKGLQLQQQTAAPAS</sequence>
<dbReference type="STRING" id="1094619.G4YTB8"/>
<dbReference type="InterPro" id="IPR029016">
    <property type="entry name" value="GAF-like_dom_sf"/>
</dbReference>
<feature type="compositionally biased region" description="Polar residues" evidence="1">
    <location>
        <begin position="284"/>
        <end position="300"/>
    </location>
</feature>
<evidence type="ECO:0000313" key="4">
    <source>
        <dbReference type="Proteomes" id="UP000002640"/>
    </source>
</evidence>
<organism evidence="3 4">
    <name type="scientific">Phytophthora sojae (strain P6497)</name>
    <name type="common">Soybean stem and root rot agent</name>
    <name type="synonym">Phytophthora megasperma f. sp. glycines</name>
    <dbReference type="NCBI Taxonomy" id="1094619"/>
    <lineage>
        <taxon>Eukaryota</taxon>
        <taxon>Sar</taxon>
        <taxon>Stramenopiles</taxon>
        <taxon>Oomycota</taxon>
        <taxon>Peronosporomycetes</taxon>
        <taxon>Peronosporales</taxon>
        <taxon>Peronosporaceae</taxon>
        <taxon>Phytophthora</taxon>
    </lineage>
</organism>
<proteinExistence type="predicted"/>
<dbReference type="Proteomes" id="UP000002640">
    <property type="component" value="Unassembled WGS sequence"/>
</dbReference>
<feature type="region of interest" description="Disordered" evidence="1">
    <location>
        <begin position="278"/>
        <end position="303"/>
    </location>
</feature>
<feature type="region of interest" description="Disordered" evidence="1">
    <location>
        <begin position="547"/>
        <end position="566"/>
    </location>
</feature>
<dbReference type="RefSeq" id="XP_009518328.1">
    <property type="nucleotide sequence ID" value="XM_009520033.1"/>
</dbReference>
<feature type="region of interest" description="Disordered" evidence="1">
    <location>
        <begin position="221"/>
        <end position="240"/>
    </location>
</feature>
<feature type="compositionally biased region" description="Low complexity" evidence="1">
    <location>
        <begin position="19"/>
        <end position="46"/>
    </location>
</feature>
<dbReference type="SUPFAM" id="SSF55781">
    <property type="entry name" value="GAF domain-like"/>
    <property type="match status" value="1"/>
</dbReference>
<protein>
    <recommendedName>
        <fullName evidence="2">GAF domain-containing protein</fullName>
    </recommendedName>
</protein>
<reference evidence="3 4" key="1">
    <citation type="journal article" date="2006" name="Science">
        <title>Phytophthora genome sequences uncover evolutionary origins and mechanisms of pathogenesis.</title>
        <authorList>
            <person name="Tyler B.M."/>
            <person name="Tripathy S."/>
            <person name="Zhang X."/>
            <person name="Dehal P."/>
            <person name="Jiang R.H."/>
            <person name="Aerts A."/>
            <person name="Arredondo F.D."/>
            <person name="Baxter L."/>
            <person name="Bensasson D."/>
            <person name="Beynon J.L."/>
            <person name="Chapman J."/>
            <person name="Damasceno C.M."/>
            <person name="Dorrance A.E."/>
            <person name="Dou D."/>
            <person name="Dickerman A.W."/>
            <person name="Dubchak I.L."/>
            <person name="Garbelotto M."/>
            <person name="Gijzen M."/>
            <person name="Gordon S.G."/>
            <person name="Govers F."/>
            <person name="Grunwald N.J."/>
            <person name="Huang W."/>
            <person name="Ivors K.L."/>
            <person name="Jones R.W."/>
            <person name="Kamoun S."/>
            <person name="Krampis K."/>
            <person name="Lamour K.H."/>
            <person name="Lee M.K."/>
            <person name="McDonald W.H."/>
            <person name="Medina M."/>
            <person name="Meijer H.J."/>
            <person name="Nordberg E.K."/>
            <person name="Maclean D.J."/>
            <person name="Ospina-Giraldo M.D."/>
            <person name="Morris P.F."/>
            <person name="Phuntumart V."/>
            <person name="Putnam N.H."/>
            <person name="Rash S."/>
            <person name="Rose J.K."/>
            <person name="Sakihama Y."/>
            <person name="Salamov A.A."/>
            <person name="Savidor A."/>
            <person name="Scheuring C.F."/>
            <person name="Smith B.M."/>
            <person name="Sobral B.W."/>
            <person name="Terry A."/>
            <person name="Torto-Alalibo T.A."/>
            <person name="Win J."/>
            <person name="Xu Z."/>
            <person name="Zhang H."/>
            <person name="Grigoriev I.V."/>
            <person name="Rokhsar D.S."/>
            <person name="Boore J.L."/>
        </authorList>
    </citation>
    <scope>NUCLEOTIDE SEQUENCE [LARGE SCALE GENOMIC DNA]</scope>
    <source>
        <strain evidence="3 4">P6497</strain>
    </source>
</reference>
<dbReference type="Gene3D" id="3.30.450.40">
    <property type="match status" value="1"/>
</dbReference>
<gene>
    <name evidence="3" type="ORF">PHYSODRAFT_324303</name>
</gene>
<feature type="domain" description="GAF" evidence="2">
    <location>
        <begin position="602"/>
        <end position="734"/>
    </location>
</feature>
<dbReference type="KEGG" id="psoj:PHYSODRAFT_324303"/>
<dbReference type="PANTHER" id="PTHR43102:SF2">
    <property type="entry name" value="GAF DOMAIN-CONTAINING PROTEIN"/>
    <property type="match status" value="1"/>
</dbReference>
<dbReference type="PANTHER" id="PTHR43102">
    <property type="entry name" value="SLR1143 PROTEIN"/>
    <property type="match status" value="1"/>
</dbReference>
<name>G4YTB8_PHYSP</name>
<evidence type="ECO:0000259" key="2">
    <source>
        <dbReference type="Pfam" id="PF01590"/>
    </source>
</evidence>
<dbReference type="Pfam" id="PF01590">
    <property type="entry name" value="GAF"/>
    <property type="match status" value="1"/>
</dbReference>
<evidence type="ECO:0000256" key="1">
    <source>
        <dbReference type="SAM" id="MobiDB-lite"/>
    </source>
</evidence>
<dbReference type="OMA" id="CPCCTRS"/>
<dbReference type="SMR" id="G4YTB8"/>
<dbReference type="GeneID" id="20645102"/>
<keyword evidence="4" id="KW-1185">Reference proteome</keyword>
<dbReference type="InterPro" id="IPR003018">
    <property type="entry name" value="GAF"/>
</dbReference>